<gene>
    <name evidence="12" type="primary">mcfT</name>
    <name evidence="12" type="ORF">Hypma_000609</name>
</gene>
<evidence type="ECO:0000256" key="8">
    <source>
        <dbReference type="ARBA" id="ARBA00023128"/>
    </source>
</evidence>
<dbReference type="GO" id="GO:0005743">
    <property type="term" value="C:mitochondrial inner membrane"/>
    <property type="evidence" value="ECO:0007669"/>
    <property type="project" value="UniProtKB-SubCell"/>
</dbReference>
<organism evidence="12 13">
    <name type="scientific">Hypsizygus marmoreus</name>
    <name type="common">White beech mushroom</name>
    <name type="synonym">Agaricus marmoreus</name>
    <dbReference type="NCBI Taxonomy" id="39966"/>
    <lineage>
        <taxon>Eukaryota</taxon>
        <taxon>Fungi</taxon>
        <taxon>Dikarya</taxon>
        <taxon>Basidiomycota</taxon>
        <taxon>Agaricomycotina</taxon>
        <taxon>Agaricomycetes</taxon>
        <taxon>Agaricomycetidae</taxon>
        <taxon>Agaricales</taxon>
        <taxon>Tricholomatineae</taxon>
        <taxon>Lyophyllaceae</taxon>
        <taxon>Hypsizygus</taxon>
    </lineage>
</organism>
<evidence type="ECO:0000256" key="10">
    <source>
        <dbReference type="PROSITE-ProRule" id="PRU00282"/>
    </source>
</evidence>
<keyword evidence="4 10" id="KW-0812">Transmembrane</keyword>
<dbReference type="PROSITE" id="PS50920">
    <property type="entry name" value="SOLCAR"/>
    <property type="match status" value="1"/>
</dbReference>
<dbReference type="InParanoid" id="A0A369JFQ7"/>
<keyword evidence="7" id="KW-1133">Transmembrane helix</keyword>
<dbReference type="InterPro" id="IPR051752">
    <property type="entry name" value="Mito_2-oxodicarb_carrier"/>
</dbReference>
<dbReference type="InterPro" id="IPR018108">
    <property type="entry name" value="MCP_transmembrane"/>
</dbReference>
<dbReference type="AlphaFoldDB" id="A0A369JFQ7"/>
<feature type="repeat" description="Solcar" evidence="10">
    <location>
        <begin position="35"/>
        <end position="128"/>
    </location>
</feature>
<evidence type="ECO:0000256" key="4">
    <source>
        <dbReference type="ARBA" id="ARBA00022692"/>
    </source>
</evidence>
<dbReference type="PANTHER" id="PTHR46356">
    <property type="entry name" value="MITOCHONDRIAL 2-OXODICARBOXYLATE CARRIER"/>
    <property type="match status" value="1"/>
</dbReference>
<evidence type="ECO:0000256" key="7">
    <source>
        <dbReference type="ARBA" id="ARBA00022989"/>
    </source>
</evidence>
<keyword evidence="5" id="KW-0677">Repeat</keyword>
<dbReference type="PANTHER" id="PTHR46356:SF1">
    <property type="entry name" value="MITOCHONDRIAL 2-OXODICARBOXYLATE CARRIER"/>
    <property type="match status" value="1"/>
</dbReference>
<keyword evidence="8" id="KW-0496">Mitochondrion</keyword>
<comment type="similarity">
    <text evidence="2 11">Belongs to the mitochondrial carrier (TC 2.A.29) family.</text>
</comment>
<evidence type="ECO:0000256" key="2">
    <source>
        <dbReference type="ARBA" id="ARBA00006375"/>
    </source>
</evidence>
<comment type="subcellular location">
    <subcellularLocation>
        <location evidence="1">Mitochondrion inner membrane</location>
        <topology evidence="1">Multi-pass membrane protein</topology>
    </subcellularLocation>
</comment>
<evidence type="ECO:0000256" key="3">
    <source>
        <dbReference type="ARBA" id="ARBA00022448"/>
    </source>
</evidence>
<evidence type="ECO:0000313" key="12">
    <source>
        <dbReference type="EMBL" id="RDB18254.1"/>
    </source>
</evidence>
<dbReference type="InterPro" id="IPR023395">
    <property type="entry name" value="MCP_dom_sf"/>
</dbReference>
<evidence type="ECO:0000256" key="5">
    <source>
        <dbReference type="ARBA" id="ARBA00022737"/>
    </source>
</evidence>
<proteinExistence type="inferred from homology"/>
<protein>
    <submittedName>
        <fullName evidence="12">Mitochondrial 2-oxodicarboxylate carrier</fullName>
    </submittedName>
</protein>
<evidence type="ECO:0000256" key="9">
    <source>
        <dbReference type="ARBA" id="ARBA00023136"/>
    </source>
</evidence>
<keyword evidence="3 11" id="KW-0813">Transport</keyword>
<accession>A0A369JFQ7</accession>
<dbReference type="Gene3D" id="1.50.40.10">
    <property type="entry name" value="Mitochondrial carrier domain"/>
    <property type="match status" value="1"/>
</dbReference>
<evidence type="ECO:0000256" key="11">
    <source>
        <dbReference type="RuleBase" id="RU000488"/>
    </source>
</evidence>
<dbReference type="SUPFAM" id="SSF103506">
    <property type="entry name" value="Mitochondrial carrier"/>
    <property type="match status" value="1"/>
</dbReference>
<dbReference type="EMBL" id="LUEZ02000106">
    <property type="protein sequence ID" value="RDB18254.1"/>
    <property type="molecule type" value="Genomic_DNA"/>
</dbReference>
<feature type="non-terminal residue" evidence="12">
    <location>
        <position position="140"/>
    </location>
</feature>
<evidence type="ECO:0000313" key="13">
    <source>
        <dbReference type="Proteomes" id="UP000076154"/>
    </source>
</evidence>
<comment type="caution">
    <text evidence="12">The sequence shown here is derived from an EMBL/GenBank/DDBJ whole genome shotgun (WGS) entry which is preliminary data.</text>
</comment>
<dbReference type="OrthoDB" id="434783at2759"/>
<reference evidence="12" key="1">
    <citation type="submission" date="2018-04" db="EMBL/GenBank/DDBJ databases">
        <title>Whole genome sequencing of Hypsizygus marmoreus.</title>
        <authorList>
            <person name="Choi I.-G."/>
            <person name="Min B."/>
            <person name="Kim J.-G."/>
            <person name="Kim S."/>
            <person name="Oh Y.-L."/>
            <person name="Kong W.-S."/>
            <person name="Park H."/>
            <person name="Jeong J."/>
            <person name="Song E.-S."/>
        </authorList>
    </citation>
    <scope>NUCLEOTIDE SEQUENCE [LARGE SCALE GENOMIC DNA]</scope>
    <source>
        <strain evidence="12">51987-8</strain>
    </source>
</reference>
<dbReference type="Pfam" id="PF00153">
    <property type="entry name" value="Mito_carr"/>
    <property type="match status" value="1"/>
</dbReference>
<evidence type="ECO:0000256" key="6">
    <source>
        <dbReference type="ARBA" id="ARBA00022792"/>
    </source>
</evidence>
<sequence>MGIDKRVYWNGGYFGCIYQVKSMLPTPATPQAQLLNNFISGAIGGFAGTVVNTPAVFLPRFDVVKSRIQGTTPIPGIKPKYNWAYPALVTIFREEGPAASYKGFLPKVLQLAPGGGVLLLVVEFTMGMFRKGALVFFLEA</sequence>
<evidence type="ECO:0000256" key="1">
    <source>
        <dbReference type="ARBA" id="ARBA00004448"/>
    </source>
</evidence>
<dbReference type="Proteomes" id="UP000076154">
    <property type="component" value="Unassembled WGS sequence"/>
</dbReference>
<name>A0A369JFQ7_HYPMA</name>
<keyword evidence="6" id="KW-0999">Mitochondrion inner membrane</keyword>
<keyword evidence="9 10" id="KW-0472">Membrane</keyword>
<keyword evidence="13" id="KW-1185">Reference proteome</keyword>